<dbReference type="Proteomes" id="UP000800097">
    <property type="component" value="Unassembled WGS sequence"/>
</dbReference>
<sequence>MGSEKKERKREGFARRRVNANSLAVGNATVSQKLVVLLGSGCRGTLSLRDAVVEPRNREGPRMARFLSDKAIRHSWRCSAMARRRLGSSEENDDELGAGRVGGWGGWGFCLEIAFFAVPPDFRYAMTAGDVDCCQSNTTQNLKELHTKQKDLCKRREPPRSAQLQCRHPREHLIKKCSNKCRQLLSLRARGPSYHNMVYCIGKPTWPAPTCDTSRRQSSGPLPSG</sequence>
<accession>A0A6A6JP83</accession>
<dbReference type="GeneID" id="54547289"/>
<dbReference type="EMBL" id="ML986488">
    <property type="protein sequence ID" value="KAF2278207.1"/>
    <property type="molecule type" value="Genomic_DNA"/>
</dbReference>
<organism evidence="1 2">
    <name type="scientific">Westerdykella ornata</name>
    <dbReference type="NCBI Taxonomy" id="318751"/>
    <lineage>
        <taxon>Eukaryota</taxon>
        <taxon>Fungi</taxon>
        <taxon>Dikarya</taxon>
        <taxon>Ascomycota</taxon>
        <taxon>Pezizomycotina</taxon>
        <taxon>Dothideomycetes</taxon>
        <taxon>Pleosporomycetidae</taxon>
        <taxon>Pleosporales</taxon>
        <taxon>Sporormiaceae</taxon>
        <taxon>Westerdykella</taxon>
    </lineage>
</organism>
<evidence type="ECO:0000313" key="1">
    <source>
        <dbReference type="EMBL" id="KAF2278207.1"/>
    </source>
</evidence>
<name>A0A6A6JP83_WESOR</name>
<reference evidence="1" key="1">
    <citation type="journal article" date="2020" name="Stud. Mycol.">
        <title>101 Dothideomycetes genomes: a test case for predicting lifestyles and emergence of pathogens.</title>
        <authorList>
            <person name="Haridas S."/>
            <person name="Albert R."/>
            <person name="Binder M."/>
            <person name="Bloem J."/>
            <person name="Labutti K."/>
            <person name="Salamov A."/>
            <person name="Andreopoulos B."/>
            <person name="Baker S."/>
            <person name="Barry K."/>
            <person name="Bills G."/>
            <person name="Bluhm B."/>
            <person name="Cannon C."/>
            <person name="Castanera R."/>
            <person name="Culley D."/>
            <person name="Daum C."/>
            <person name="Ezra D."/>
            <person name="Gonzalez J."/>
            <person name="Henrissat B."/>
            <person name="Kuo A."/>
            <person name="Liang C."/>
            <person name="Lipzen A."/>
            <person name="Lutzoni F."/>
            <person name="Magnuson J."/>
            <person name="Mondo S."/>
            <person name="Nolan M."/>
            <person name="Ohm R."/>
            <person name="Pangilinan J."/>
            <person name="Park H.-J."/>
            <person name="Ramirez L."/>
            <person name="Alfaro M."/>
            <person name="Sun H."/>
            <person name="Tritt A."/>
            <person name="Yoshinaga Y."/>
            <person name="Zwiers L.-H."/>
            <person name="Turgeon B."/>
            <person name="Goodwin S."/>
            <person name="Spatafora J."/>
            <person name="Crous P."/>
            <person name="Grigoriev I."/>
        </authorList>
    </citation>
    <scope>NUCLEOTIDE SEQUENCE</scope>
    <source>
        <strain evidence="1">CBS 379.55</strain>
    </source>
</reference>
<dbReference type="RefSeq" id="XP_033655746.1">
    <property type="nucleotide sequence ID" value="XM_033794114.1"/>
</dbReference>
<gene>
    <name evidence="1" type="ORF">EI97DRAFT_248242</name>
</gene>
<evidence type="ECO:0000313" key="2">
    <source>
        <dbReference type="Proteomes" id="UP000800097"/>
    </source>
</evidence>
<keyword evidence="2" id="KW-1185">Reference proteome</keyword>
<dbReference type="AlphaFoldDB" id="A0A6A6JP83"/>
<proteinExistence type="predicted"/>
<protein>
    <submittedName>
        <fullName evidence="1">Uncharacterized protein</fullName>
    </submittedName>
</protein>